<reference evidence="6 7" key="1">
    <citation type="submission" date="2017-03" db="EMBL/GenBank/DDBJ databases">
        <title>Genome of the blue death feigning beetle - Asbolus verrucosus.</title>
        <authorList>
            <person name="Rider S.D."/>
        </authorList>
    </citation>
    <scope>NUCLEOTIDE SEQUENCE [LARGE SCALE GENOMIC DNA]</scope>
    <source>
        <strain evidence="6">Butters</strain>
        <tissue evidence="6">Head and leg muscle</tissue>
    </source>
</reference>
<evidence type="ECO:0000259" key="5">
    <source>
        <dbReference type="PROSITE" id="PS50023"/>
    </source>
</evidence>
<keyword evidence="2 4" id="KW-0862">Zinc</keyword>
<dbReference type="GO" id="GO:0046872">
    <property type="term" value="F:metal ion binding"/>
    <property type="evidence" value="ECO:0007669"/>
    <property type="project" value="UniProtKB-KW"/>
</dbReference>
<dbReference type="SMART" id="SM00132">
    <property type="entry name" value="LIM"/>
    <property type="match status" value="1"/>
</dbReference>
<protein>
    <recommendedName>
        <fullName evidence="5">LIM zinc-binding domain-containing protein</fullName>
    </recommendedName>
</protein>
<name>A0A482VWD7_ASBVE</name>
<dbReference type="PROSITE" id="PS00478">
    <property type="entry name" value="LIM_DOMAIN_1"/>
    <property type="match status" value="1"/>
</dbReference>
<dbReference type="Proteomes" id="UP000292052">
    <property type="component" value="Unassembled WGS sequence"/>
</dbReference>
<dbReference type="STRING" id="1661398.A0A482VWD7"/>
<comment type="caution">
    <text evidence="6">The sequence shown here is derived from an EMBL/GenBank/DDBJ whole genome shotgun (WGS) entry which is preliminary data.</text>
</comment>
<dbReference type="InterPro" id="IPR001781">
    <property type="entry name" value="Znf_LIM"/>
</dbReference>
<evidence type="ECO:0000256" key="3">
    <source>
        <dbReference type="ARBA" id="ARBA00023038"/>
    </source>
</evidence>
<accession>A0A482VWD7</accession>
<dbReference type="OrthoDB" id="6769342at2759"/>
<dbReference type="PROSITE" id="PS50023">
    <property type="entry name" value="LIM_DOMAIN_2"/>
    <property type="match status" value="1"/>
</dbReference>
<evidence type="ECO:0000313" key="6">
    <source>
        <dbReference type="EMBL" id="RZC36547.1"/>
    </source>
</evidence>
<evidence type="ECO:0000313" key="7">
    <source>
        <dbReference type="Proteomes" id="UP000292052"/>
    </source>
</evidence>
<organism evidence="6 7">
    <name type="scientific">Asbolus verrucosus</name>
    <name type="common">Desert ironclad beetle</name>
    <dbReference type="NCBI Taxonomy" id="1661398"/>
    <lineage>
        <taxon>Eukaryota</taxon>
        <taxon>Metazoa</taxon>
        <taxon>Ecdysozoa</taxon>
        <taxon>Arthropoda</taxon>
        <taxon>Hexapoda</taxon>
        <taxon>Insecta</taxon>
        <taxon>Pterygota</taxon>
        <taxon>Neoptera</taxon>
        <taxon>Endopterygota</taxon>
        <taxon>Coleoptera</taxon>
        <taxon>Polyphaga</taxon>
        <taxon>Cucujiformia</taxon>
        <taxon>Tenebrionidae</taxon>
        <taxon>Pimeliinae</taxon>
        <taxon>Asbolus</taxon>
    </lineage>
</organism>
<dbReference type="EMBL" id="QDEB01060837">
    <property type="protein sequence ID" value="RZC36547.1"/>
    <property type="molecule type" value="Genomic_DNA"/>
</dbReference>
<keyword evidence="3 4" id="KW-0440">LIM domain</keyword>
<sequence length="180" mass="20327">DCCRPRDVHSCSCIPACCAPKCPPCCLECEEPCFKRVHCRPRSPKPTNYPPRQKAARCPCPKCCPKSCPKKRQCQDPCCPVRKKPPCGPAVCCEGKKKMTFFQPCNDNQCCCKCCTDRCRRCGEKVFAAEKVLTSYGAYHLGCFSCYCCCKSLCVKTMYEACGEIYCRRKCQIVEYGPRE</sequence>
<evidence type="ECO:0000256" key="2">
    <source>
        <dbReference type="ARBA" id="ARBA00022833"/>
    </source>
</evidence>
<keyword evidence="1 4" id="KW-0479">Metal-binding</keyword>
<proteinExistence type="predicted"/>
<gene>
    <name evidence="6" type="ORF">BDFB_009092</name>
</gene>
<evidence type="ECO:0000256" key="4">
    <source>
        <dbReference type="PROSITE-ProRule" id="PRU00125"/>
    </source>
</evidence>
<feature type="domain" description="LIM zinc-binding" evidence="5">
    <location>
        <begin position="117"/>
        <end position="178"/>
    </location>
</feature>
<dbReference type="AlphaFoldDB" id="A0A482VWD7"/>
<keyword evidence="7" id="KW-1185">Reference proteome</keyword>
<feature type="non-terminal residue" evidence="6">
    <location>
        <position position="1"/>
    </location>
</feature>
<evidence type="ECO:0000256" key="1">
    <source>
        <dbReference type="ARBA" id="ARBA00022723"/>
    </source>
</evidence>